<gene>
    <name evidence="1" type="ORF">AsAng_0007210</name>
</gene>
<accession>A0A916DR55</accession>
<organism evidence="1 2">
    <name type="scientific">Aureispira anguillae</name>
    <dbReference type="NCBI Taxonomy" id="2864201"/>
    <lineage>
        <taxon>Bacteria</taxon>
        <taxon>Pseudomonadati</taxon>
        <taxon>Bacteroidota</taxon>
        <taxon>Saprospiria</taxon>
        <taxon>Saprospirales</taxon>
        <taxon>Saprospiraceae</taxon>
        <taxon>Aureispira</taxon>
    </lineage>
</organism>
<dbReference type="EMBL" id="AP026867">
    <property type="protein sequence ID" value="BDS10016.1"/>
    <property type="molecule type" value="Genomic_DNA"/>
</dbReference>
<proteinExistence type="predicted"/>
<dbReference type="KEGG" id="aup:AsAng_0007210"/>
<evidence type="ECO:0000313" key="2">
    <source>
        <dbReference type="Proteomes" id="UP001060919"/>
    </source>
</evidence>
<reference evidence="1" key="1">
    <citation type="submission" date="2022-09" db="EMBL/GenBank/DDBJ databases">
        <title>Aureispira anguillicida sp. nov., isolated from Leptocephalus of Japanese eel Anguilla japonica.</title>
        <authorList>
            <person name="Yuasa K."/>
            <person name="Mekata T."/>
            <person name="Ikunari K."/>
        </authorList>
    </citation>
    <scope>NUCLEOTIDE SEQUENCE</scope>
    <source>
        <strain evidence="1">EL160426</strain>
    </source>
</reference>
<protein>
    <submittedName>
        <fullName evidence="1">Uncharacterized protein</fullName>
    </submittedName>
</protein>
<name>A0A916DR55_9BACT</name>
<dbReference type="Proteomes" id="UP001060919">
    <property type="component" value="Chromosome"/>
</dbReference>
<sequence>MDKSITHLVINWINIEDNVILVGATDNQRWESDIEIGMSGVDSKTIVYVTLTDHGKGISISEKAEFHCSPGDPTRTLAMSHLIKLYEIAWMIKNKNLDLQTALNSFWGKKIA</sequence>
<keyword evidence="2" id="KW-1185">Reference proteome</keyword>
<evidence type="ECO:0000313" key="1">
    <source>
        <dbReference type="EMBL" id="BDS10016.1"/>
    </source>
</evidence>
<dbReference type="RefSeq" id="WP_264791359.1">
    <property type="nucleotide sequence ID" value="NZ_AP026867.1"/>
</dbReference>
<dbReference type="AlphaFoldDB" id="A0A916DR55"/>